<accession>A0A2P2KB53</accession>
<dbReference type="AlphaFoldDB" id="A0A2P2KB53"/>
<protein>
    <submittedName>
        <fullName evidence="1">Uncharacterized protein MANES_18G144200</fullName>
    </submittedName>
</protein>
<reference evidence="1" key="1">
    <citation type="submission" date="2018-02" db="EMBL/GenBank/DDBJ databases">
        <title>Rhizophora mucronata_Transcriptome.</title>
        <authorList>
            <person name="Meera S.P."/>
            <person name="Sreeshan A."/>
            <person name="Augustine A."/>
        </authorList>
    </citation>
    <scope>NUCLEOTIDE SEQUENCE</scope>
    <source>
        <tissue evidence="1">Leaf</tissue>
    </source>
</reference>
<sequence length="97" mass="10914">MSMTLAPFVKSDCLRVMPSAKTFPLKMSFWPRGRTLVRGCKRVFRSLTVESIDAVIGIDLPLNFTVMLIDSELFASIFCFSVLLRSLIRVLTLTIAI</sequence>
<name>A0A2P2KB53_RHIMU</name>
<evidence type="ECO:0000313" key="1">
    <source>
        <dbReference type="EMBL" id="MBX02965.1"/>
    </source>
</evidence>
<dbReference type="EMBL" id="GGEC01022481">
    <property type="protein sequence ID" value="MBX02965.1"/>
    <property type="molecule type" value="Transcribed_RNA"/>
</dbReference>
<organism evidence="1">
    <name type="scientific">Rhizophora mucronata</name>
    <name type="common">Asiatic mangrove</name>
    <dbReference type="NCBI Taxonomy" id="61149"/>
    <lineage>
        <taxon>Eukaryota</taxon>
        <taxon>Viridiplantae</taxon>
        <taxon>Streptophyta</taxon>
        <taxon>Embryophyta</taxon>
        <taxon>Tracheophyta</taxon>
        <taxon>Spermatophyta</taxon>
        <taxon>Magnoliopsida</taxon>
        <taxon>eudicotyledons</taxon>
        <taxon>Gunneridae</taxon>
        <taxon>Pentapetalae</taxon>
        <taxon>rosids</taxon>
        <taxon>fabids</taxon>
        <taxon>Malpighiales</taxon>
        <taxon>Rhizophoraceae</taxon>
        <taxon>Rhizophora</taxon>
    </lineage>
</organism>
<proteinExistence type="predicted"/>